<evidence type="ECO:0000313" key="8">
    <source>
        <dbReference type="EMBL" id="KUK17930.1"/>
    </source>
</evidence>
<comment type="similarity">
    <text evidence="6">Belongs to the aconitase/IPM isomerase family. LeuC type 2 subfamily.</text>
</comment>
<keyword evidence="6" id="KW-0028">Amino-acid biosynthesis</keyword>
<dbReference type="GO" id="GO:0051539">
    <property type="term" value="F:4 iron, 4 sulfur cluster binding"/>
    <property type="evidence" value="ECO:0007669"/>
    <property type="project" value="UniProtKB-KW"/>
</dbReference>
<evidence type="ECO:0000256" key="1">
    <source>
        <dbReference type="ARBA" id="ARBA00022485"/>
    </source>
</evidence>
<evidence type="ECO:0000256" key="2">
    <source>
        <dbReference type="ARBA" id="ARBA00022723"/>
    </source>
</evidence>
<dbReference type="Pfam" id="PF00330">
    <property type="entry name" value="Aconitase"/>
    <property type="match status" value="2"/>
</dbReference>
<dbReference type="RefSeq" id="WP_283217465.1">
    <property type="nucleotide sequence ID" value="NZ_LGFD01000011.1"/>
</dbReference>
<keyword evidence="5 6" id="KW-0456">Lyase</keyword>
<dbReference type="PATRIC" id="fig|172049.5.peg.1541"/>
<keyword evidence="2 6" id="KW-0479">Metal-binding</keyword>
<organism evidence="8 9">
    <name type="scientific">Thermococcus sibiricus</name>
    <dbReference type="NCBI Taxonomy" id="172049"/>
    <lineage>
        <taxon>Archaea</taxon>
        <taxon>Methanobacteriati</taxon>
        <taxon>Methanobacteriota</taxon>
        <taxon>Thermococci</taxon>
        <taxon>Thermococcales</taxon>
        <taxon>Thermococcaceae</taxon>
        <taxon>Thermococcus</taxon>
    </lineage>
</organism>
<dbReference type="PROSITE" id="PS01244">
    <property type="entry name" value="ACONITASE_2"/>
    <property type="match status" value="1"/>
</dbReference>
<dbReference type="InterPro" id="IPR006251">
    <property type="entry name" value="Homoacnase/IPMdehydase_lsu"/>
</dbReference>
<dbReference type="Proteomes" id="UP000053911">
    <property type="component" value="Unassembled WGS sequence"/>
</dbReference>
<dbReference type="NCBIfam" id="TIGR01343">
    <property type="entry name" value="hacA_fam"/>
    <property type="match status" value="1"/>
</dbReference>
<dbReference type="InterPro" id="IPR011826">
    <property type="entry name" value="HAcnase/IPMdehydase_lsu_prok"/>
</dbReference>
<proteinExistence type="inferred from homology"/>
<comment type="catalytic activity">
    <reaction evidence="6">
        <text>(2R,3S)-3-isopropylmalate = (2S)-2-isopropylmalate</text>
        <dbReference type="Rhea" id="RHEA:32287"/>
        <dbReference type="ChEBI" id="CHEBI:1178"/>
        <dbReference type="ChEBI" id="CHEBI:35121"/>
        <dbReference type="EC" id="4.2.1.33"/>
    </reaction>
</comment>
<gene>
    <name evidence="6" type="primary">leuC</name>
    <name evidence="8" type="ORF">XD54_0765</name>
</gene>
<reference evidence="9" key="1">
    <citation type="journal article" date="2015" name="MBio">
        <title>Genome-Resolved Metagenomic Analysis Reveals Roles for Candidate Phyla and Other Microbial Community Members in Biogeochemical Transformations in Oil Reservoirs.</title>
        <authorList>
            <person name="Hu P."/>
            <person name="Tom L."/>
            <person name="Singh A."/>
            <person name="Thomas B.C."/>
            <person name="Baker B.J."/>
            <person name="Piceno Y.M."/>
            <person name="Andersen G.L."/>
            <person name="Banfield J.F."/>
        </authorList>
    </citation>
    <scope>NUCLEOTIDE SEQUENCE [LARGE SCALE GENOMIC DNA]</scope>
</reference>
<dbReference type="PRINTS" id="PR00415">
    <property type="entry name" value="ACONITASE"/>
</dbReference>
<dbReference type="InterPro" id="IPR036008">
    <property type="entry name" value="Aconitase_4Fe-4S_dom"/>
</dbReference>
<dbReference type="Gene3D" id="3.30.499.10">
    <property type="entry name" value="Aconitase, domain 3"/>
    <property type="match status" value="2"/>
</dbReference>
<dbReference type="NCBIfam" id="NF001614">
    <property type="entry name" value="PRK00402.1"/>
    <property type="match status" value="1"/>
</dbReference>
<dbReference type="EMBL" id="LGFD01000011">
    <property type="protein sequence ID" value="KUK17930.1"/>
    <property type="molecule type" value="Genomic_DNA"/>
</dbReference>
<dbReference type="GO" id="GO:0046872">
    <property type="term" value="F:metal ion binding"/>
    <property type="evidence" value="ECO:0007669"/>
    <property type="project" value="UniProtKB-KW"/>
</dbReference>
<accession>A0A101EM87</accession>
<keyword evidence="6" id="KW-0100">Branched-chain amino acid biosynthesis</keyword>
<feature type="binding site" evidence="6">
    <location>
        <position position="324"/>
    </location>
    <ligand>
        <name>[4Fe-4S] cluster</name>
        <dbReference type="ChEBI" id="CHEBI:49883"/>
    </ligand>
</feature>
<sequence>MTIAEELLNAKAGDAVIREVDLIYAHDGTMPLIIEAFRKTFTKVRKPDRTFIFFDHVYPAPTVKMANLQREIRKFAREQGIKIFEGYGISHQVVVEEGLLDGAKIVIGADSHTPTLGAFGVFAIGMGATDTAVALGLGKTWFRVPESVKVNLEGRLGKNVMAMNLMLHLIGLLRDFDMNYKALEFFGSLDFPIDEKMTIANFSVETNAKTAILDDGTFSGEGEYLREITIELDQIEPLVALPHHPNNVERAENVKRKIDQVFIGSCTNGRIEHFRRVAKILEGEEVSVRTFIGPASRRVYFQMIEEGIAQTLSEAGAIILPPGCGPCLGRHMGVVGDGEVILSTTNRNFKGRMGSPNAEIYLASPVTAAVSAIYGEITNPEDAL</sequence>
<dbReference type="SUPFAM" id="SSF53732">
    <property type="entry name" value="Aconitase iron-sulfur domain"/>
    <property type="match status" value="1"/>
</dbReference>
<dbReference type="InterPro" id="IPR018136">
    <property type="entry name" value="Aconitase_4Fe-4S_BS"/>
</dbReference>
<comment type="function">
    <text evidence="6">Catalyzes the isomerization between 2-isopropylmalate and 3-isopropylmalate, via the formation of 2-isopropylmaleate.</text>
</comment>
<evidence type="ECO:0000256" key="4">
    <source>
        <dbReference type="ARBA" id="ARBA00023014"/>
    </source>
</evidence>
<protein>
    <recommendedName>
        <fullName evidence="6">3-isopropylmalate dehydratase large subunit</fullName>
        <ecNumber evidence="6">4.2.1.33</ecNumber>
    </recommendedName>
    <alternativeName>
        <fullName evidence="6">Alpha-IPM isomerase</fullName>
        <shortName evidence="6">IPMI</shortName>
    </alternativeName>
    <alternativeName>
        <fullName evidence="6">Isopropylmalate isomerase</fullName>
    </alternativeName>
</protein>
<dbReference type="InterPro" id="IPR001030">
    <property type="entry name" value="Acoase/IPM_deHydtase_lsu_aba"/>
</dbReference>
<keyword evidence="6" id="KW-0432">Leucine biosynthesis</keyword>
<feature type="binding site" evidence="6">
    <location>
        <position position="327"/>
    </location>
    <ligand>
        <name>[4Fe-4S] cluster</name>
        <dbReference type="ChEBI" id="CHEBI:49883"/>
    </ligand>
</feature>
<dbReference type="NCBIfam" id="TIGR02086">
    <property type="entry name" value="IPMI_arch"/>
    <property type="match status" value="1"/>
</dbReference>
<evidence type="ECO:0000256" key="5">
    <source>
        <dbReference type="ARBA" id="ARBA00023239"/>
    </source>
</evidence>
<evidence type="ECO:0000256" key="6">
    <source>
        <dbReference type="HAMAP-Rule" id="MF_01027"/>
    </source>
</evidence>
<dbReference type="PANTHER" id="PTHR43822">
    <property type="entry name" value="HOMOACONITASE, MITOCHONDRIAL-RELATED"/>
    <property type="match status" value="1"/>
</dbReference>
<evidence type="ECO:0000256" key="3">
    <source>
        <dbReference type="ARBA" id="ARBA00023004"/>
    </source>
</evidence>
<feature type="binding site" evidence="6">
    <location>
        <position position="266"/>
    </location>
    <ligand>
        <name>[4Fe-4S] cluster</name>
        <dbReference type="ChEBI" id="CHEBI:49883"/>
    </ligand>
</feature>
<dbReference type="PANTHER" id="PTHR43822:SF2">
    <property type="entry name" value="HOMOACONITASE, MITOCHONDRIAL"/>
    <property type="match status" value="1"/>
</dbReference>
<evidence type="ECO:0000259" key="7">
    <source>
        <dbReference type="Pfam" id="PF00330"/>
    </source>
</evidence>
<name>A0A101EM87_9EURY</name>
<dbReference type="AlphaFoldDB" id="A0A101EM87"/>
<comment type="subunit">
    <text evidence="6">Heterodimer of LeuC and LeuD.</text>
</comment>
<dbReference type="EC" id="4.2.1.33" evidence="6"/>
<dbReference type="UniPathway" id="UPA00048">
    <property type="reaction ID" value="UER00071"/>
</dbReference>
<dbReference type="InterPro" id="IPR050067">
    <property type="entry name" value="IPM_dehydratase_rel_enz"/>
</dbReference>
<comment type="caution">
    <text evidence="8">The sequence shown here is derived from an EMBL/GenBank/DDBJ whole genome shotgun (WGS) entry which is preliminary data.</text>
</comment>
<comment type="pathway">
    <text evidence="6">Amino-acid biosynthesis; L-leucine biosynthesis; L-leucine from 3-methyl-2-oxobutanoate: step 2/4.</text>
</comment>
<feature type="domain" description="Aconitase/3-isopropylmalate dehydratase large subunit alpha/beta/alpha" evidence="7">
    <location>
        <begin position="16"/>
        <end position="213"/>
    </location>
</feature>
<dbReference type="GO" id="GO:0009098">
    <property type="term" value="P:L-leucine biosynthetic process"/>
    <property type="evidence" value="ECO:0007669"/>
    <property type="project" value="UniProtKB-UniRule"/>
</dbReference>
<dbReference type="GO" id="GO:0003861">
    <property type="term" value="F:3-isopropylmalate dehydratase activity"/>
    <property type="evidence" value="ECO:0007669"/>
    <property type="project" value="UniProtKB-UniRule"/>
</dbReference>
<comment type="cofactor">
    <cofactor evidence="6">
        <name>[4Fe-4S] cluster</name>
        <dbReference type="ChEBI" id="CHEBI:49883"/>
    </cofactor>
    <text evidence="6">Binds 1 [4Fe-4S] cluster per subunit.</text>
</comment>
<keyword evidence="3 6" id="KW-0408">Iron</keyword>
<dbReference type="HAMAP" id="MF_01027">
    <property type="entry name" value="LeuC_type2"/>
    <property type="match status" value="1"/>
</dbReference>
<keyword evidence="1 6" id="KW-0004">4Fe-4S</keyword>
<feature type="domain" description="Aconitase/3-isopropylmalate dehydratase large subunit alpha/beta/alpha" evidence="7">
    <location>
        <begin position="252"/>
        <end position="375"/>
    </location>
</feature>
<dbReference type="InterPro" id="IPR015931">
    <property type="entry name" value="Acnase/IPM_dHydase_lsu_aba_1/3"/>
</dbReference>
<evidence type="ECO:0000313" key="9">
    <source>
        <dbReference type="Proteomes" id="UP000053911"/>
    </source>
</evidence>
<keyword evidence="4 6" id="KW-0411">Iron-sulfur</keyword>